<dbReference type="Pfam" id="PF09350">
    <property type="entry name" value="DJC28_CD"/>
    <property type="match status" value="1"/>
</dbReference>
<reference evidence="2" key="2">
    <citation type="submission" date="2020-09" db="EMBL/GenBank/DDBJ databases">
        <authorList>
            <person name="Sun Q."/>
            <person name="Zhou Y."/>
        </authorList>
    </citation>
    <scope>NUCLEOTIDE SEQUENCE</scope>
    <source>
        <strain evidence="2">CGMCC 1.15454</strain>
    </source>
</reference>
<dbReference type="AlphaFoldDB" id="A0A9W5TZN7"/>
<sequence length="116" mass="13620">MYMFVEERIKDSIDKGEFDNLPGKGKPLNLKDDLPGMRPEIKMGYRMLKNAGYVTEEAKDSKNNMSMNDLLTIATGKTHKSDVQSKQKFDEFVHERKLHQNKRFIAYAKKIYRKLF</sequence>
<protein>
    <submittedName>
        <fullName evidence="2">DUF1992 domain-containing protein</fullName>
    </submittedName>
</protein>
<dbReference type="InterPro" id="IPR052573">
    <property type="entry name" value="DnaJ_C_subfamily_28"/>
</dbReference>
<dbReference type="EMBL" id="BMJD01000031">
    <property type="protein sequence ID" value="GGB52284.1"/>
    <property type="molecule type" value="Genomic_DNA"/>
</dbReference>
<evidence type="ECO:0000313" key="2">
    <source>
        <dbReference type="EMBL" id="GGB52284.1"/>
    </source>
</evidence>
<evidence type="ECO:0000313" key="3">
    <source>
        <dbReference type="Proteomes" id="UP000621492"/>
    </source>
</evidence>
<feature type="domain" description="DnaJ homologue subfamily C member 28 conserved" evidence="1">
    <location>
        <begin position="4"/>
        <end position="70"/>
    </location>
</feature>
<proteinExistence type="predicted"/>
<dbReference type="Proteomes" id="UP000621492">
    <property type="component" value="Unassembled WGS sequence"/>
</dbReference>
<name>A0A9W5TZN7_9BACI</name>
<dbReference type="RefSeq" id="WP_088053451.1">
    <property type="nucleotide sequence ID" value="NZ_BMJD01000031.1"/>
</dbReference>
<organism evidence="2 3">
    <name type="scientific">Lentibacillus populi</name>
    <dbReference type="NCBI Taxonomy" id="1827502"/>
    <lineage>
        <taxon>Bacteria</taxon>
        <taxon>Bacillati</taxon>
        <taxon>Bacillota</taxon>
        <taxon>Bacilli</taxon>
        <taxon>Bacillales</taxon>
        <taxon>Bacillaceae</taxon>
        <taxon>Lentibacillus</taxon>
    </lineage>
</organism>
<dbReference type="PANTHER" id="PTHR39158">
    <property type="entry name" value="OS08G0560600 PROTEIN"/>
    <property type="match status" value="1"/>
</dbReference>
<keyword evidence="3" id="KW-1185">Reference proteome</keyword>
<dbReference type="PANTHER" id="PTHR39158:SF1">
    <property type="entry name" value="DNAJ HOMOLOG SUBFAMILY C MEMBER 28"/>
    <property type="match status" value="1"/>
</dbReference>
<reference evidence="2" key="1">
    <citation type="journal article" date="2014" name="Int. J. Syst. Evol. Microbiol.">
        <title>Complete genome sequence of Corynebacterium casei LMG S-19264T (=DSM 44701T), isolated from a smear-ripened cheese.</title>
        <authorList>
            <consortium name="US DOE Joint Genome Institute (JGI-PGF)"/>
            <person name="Walter F."/>
            <person name="Albersmeier A."/>
            <person name="Kalinowski J."/>
            <person name="Ruckert C."/>
        </authorList>
    </citation>
    <scope>NUCLEOTIDE SEQUENCE</scope>
    <source>
        <strain evidence="2">CGMCC 1.15454</strain>
    </source>
</reference>
<comment type="caution">
    <text evidence="2">The sequence shown here is derived from an EMBL/GenBank/DDBJ whole genome shotgun (WGS) entry which is preliminary data.</text>
</comment>
<accession>A0A9W5TZN7</accession>
<evidence type="ECO:0000259" key="1">
    <source>
        <dbReference type="Pfam" id="PF09350"/>
    </source>
</evidence>
<gene>
    <name evidence="2" type="ORF">GCM10011409_32290</name>
</gene>
<dbReference type="InterPro" id="IPR018961">
    <property type="entry name" value="DnaJ_homolog_subfam-C_membr-28"/>
</dbReference>